<dbReference type="PATRIC" id="fig|1359153.3.peg.1234"/>
<sequence>MKWSRVPWMEMTGEVRLCIEIRLSPVTPWMIQSAMDEKNW</sequence>
<dbReference type="Proteomes" id="UP000033385">
    <property type="component" value="Unassembled WGS sequence"/>
</dbReference>
<dbReference type="AlphaFoldDB" id="A0A0F3NGF9"/>
<accession>A0A0F3NGF9</accession>
<gene>
    <name evidence="1" type="ORF">APHNP_1203</name>
</gene>
<protein>
    <submittedName>
        <fullName evidence="1">Uncharacterized protein</fullName>
    </submittedName>
</protein>
<comment type="caution">
    <text evidence="1">The sequence shown here is derived from an EMBL/GenBank/DDBJ whole genome shotgun (WGS) entry which is preliminary data.</text>
</comment>
<organism evidence="1 2">
    <name type="scientific">Anaplasma phagocytophilum str. ApNP</name>
    <dbReference type="NCBI Taxonomy" id="1359153"/>
    <lineage>
        <taxon>Bacteria</taxon>
        <taxon>Pseudomonadati</taxon>
        <taxon>Pseudomonadota</taxon>
        <taxon>Alphaproteobacteria</taxon>
        <taxon>Rickettsiales</taxon>
        <taxon>Anaplasmataceae</taxon>
        <taxon>Anaplasma</taxon>
        <taxon>phagocytophilum group</taxon>
    </lineage>
</organism>
<dbReference type="EMBL" id="LANW01000001">
    <property type="protein sequence ID" value="KJV67110.1"/>
    <property type="molecule type" value="Genomic_DNA"/>
</dbReference>
<evidence type="ECO:0000313" key="1">
    <source>
        <dbReference type="EMBL" id="KJV67110.1"/>
    </source>
</evidence>
<proteinExistence type="predicted"/>
<reference evidence="1 2" key="1">
    <citation type="submission" date="2015-01" db="EMBL/GenBank/DDBJ databases">
        <title>Genome Sequencing of Rickettsiales.</title>
        <authorList>
            <person name="Daugherty S.C."/>
            <person name="Su Q."/>
            <person name="Abolude K."/>
            <person name="Beier-Sexton M."/>
            <person name="Carlyon J.A."/>
            <person name="Carter R."/>
            <person name="Day N.P."/>
            <person name="Dumler S.J."/>
            <person name="Dyachenko V."/>
            <person name="Godinez A."/>
            <person name="Kurtti T.J."/>
            <person name="Lichay M."/>
            <person name="Mullins K.E."/>
            <person name="Ott S."/>
            <person name="Pappas-Brown V."/>
            <person name="Paris D.H."/>
            <person name="Patel P."/>
            <person name="Richards A.L."/>
            <person name="Sadzewicz L."/>
            <person name="Sears K."/>
            <person name="Seidman D."/>
            <person name="Sengamalay N."/>
            <person name="Stenos J."/>
            <person name="Tallon L.J."/>
            <person name="Vincent G."/>
            <person name="Fraser C.M."/>
            <person name="Munderloh U."/>
            <person name="Dunning-Hotopp J.C."/>
        </authorList>
    </citation>
    <scope>NUCLEOTIDE SEQUENCE [LARGE SCALE GENOMIC DNA]</scope>
    <source>
        <strain evidence="1 2">ApNP</strain>
    </source>
</reference>
<name>A0A0F3NGF9_ANAPH</name>
<evidence type="ECO:0000313" key="2">
    <source>
        <dbReference type="Proteomes" id="UP000033385"/>
    </source>
</evidence>